<gene>
    <name evidence="3" type="ORF">PLEI_2597</name>
</gene>
<dbReference type="Gene3D" id="1.20.58.90">
    <property type="match status" value="1"/>
</dbReference>
<keyword evidence="1" id="KW-0175">Coiled coil</keyword>
<dbReference type="InterPro" id="IPR007690">
    <property type="entry name" value="T2SS_GspM"/>
</dbReference>
<dbReference type="Proteomes" id="UP000030675">
    <property type="component" value="Unassembled WGS sequence"/>
</dbReference>
<organism evidence="3 4">
    <name type="scientific">Photobacterium leiognathi lrivu.4.1</name>
    <dbReference type="NCBI Taxonomy" id="1248232"/>
    <lineage>
        <taxon>Bacteria</taxon>
        <taxon>Pseudomonadati</taxon>
        <taxon>Pseudomonadota</taxon>
        <taxon>Gammaproteobacteria</taxon>
        <taxon>Vibrionales</taxon>
        <taxon>Vibrionaceae</taxon>
        <taxon>Photobacterium</taxon>
    </lineage>
</organism>
<reference evidence="4" key="1">
    <citation type="submission" date="2012-12" db="EMBL/GenBank/DDBJ databases">
        <title>Genome Sequence of Photobacterium leiognathi lrivu.4.1.</title>
        <authorList>
            <person name="Urbanczyk H."/>
            <person name="Ogura Y."/>
            <person name="Hayashi T."/>
            <person name="Dunlap P.V."/>
        </authorList>
    </citation>
    <scope>NUCLEOTIDE SEQUENCE [LARGE SCALE GENOMIC DNA]</scope>
    <source>
        <strain evidence="4">lrivu.4.1</strain>
    </source>
</reference>
<accession>A0A0U1P8B4</accession>
<evidence type="ECO:0000256" key="2">
    <source>
        <dbReference type="SAM" id="Phobius"/>
    </source>
</evidence>
<dbReference type="EMBL" id="DF196819">
    <property type="protein sequence ID" value="GAD30941.1"/>
    <property type="molecule type" value="Genomic_DNA"/>
</dbReference>
<keyword evidence="2" id="KW-1133">Transmembrane helix</keyword>
<dbReference type="RefSeq" id="WP_023933713.1">
    <property type="nucleotide sequence ID" value="NZ_DF196819.1"/>
</dbReference>
<sequence length="211" mass="24294">MMTWNELSQRFAALSVREQWLIAITGWFGIVFIGYMLVIEPQMQTAQSVKTNLMDTKNNLVTAQNQLIVANRKLKQDPDKEINQKLAQYRQQDAILTQQLEDKIGSLISPVQMAGLLEQVLRHSSSLKLDSMTSMPSSQLVSGDDQGYYVHPVRLTFKGRYFDVVNYLNKLEALPVKYYWRSLNYQVDEYPWAKVELEVYTLGESKDFIGG</sequence>
<keyword evidence="2" id="KW-0812">Transmembrane</keyword>
<evidence type="ECO:0000256" key="1">
    <source>
        <dbReference type="SAM" id="Coils"/>
    </source>
</evidence>
<feature type="coiled-coil region" evidence="1">
    <location>
        <begin position="46"/>
        <end position="73"/>
    </location>
</feature>
<dbReference type="HOGENOM" id="CLU_102941_0_0_6"/>
<dbReference type="GO" id="GO:0015627">
    <property type="term" value="C:type II protein secretion system complex"/>
    <property type="evidence" value="ECO:0007669"/>
    <property type="project" value="InterPro"/>
</dbReference>
<protein>
    <submittedName>
        <fullName evidence="3">MSHA biogenesis protein MshJ</fullName>
    </submittedName>
</protein>
<dbReference type="eggNOG" id="COG3167">
    <property type="taxonomic scope" value="Bacteria"/>
</dbReference>
<evidence type="ECO:0000313" key="3">
    <source>
        <dbReference type="EMBL" id="GAD30941.1"/>
    </source>
</evidence>
<evidence type="ECO:0000313" key="4">
    <source>
        <dbReference type="Proteomes" id="UP000030675"/>
    </source>
</evidence>
<dbReference type="AlphaFoldDB" id="A0A0U1P8B4"/>
<keyword evidence="2" id="KW-0472">Membrane</keyword>
<name>A0A0U1P8B4_PHOLE</name>
<dbReference type="GO" id="GO:0015628">
    <property type="term" value="P:protein secretion by the type II secretion system"/>
    <property type="evidence" value="ECO:0007669"/>
    <property type="project" value="InterPro"/>
</dbReference>
<dbReference type="Pfam" id="PF04612">
    <property type="entry name" value="T2SSM"/>
    <property type="match status" value="1"/>
</dbReference>
<feature type="transmembrane region" description="Helical" evidence="2">
    <location>
        <begin position="20"/>
        <end position="38"/>
    </location>
</feature>
<proteinExistence type="predicted"/>